<dbReference type="Proteomes" id="UP000252914">
    <property type="component" value="Unassembled WGS sequence"/>
</dbReference>
<protein>
    <submittedName>
        <fullName evidence="1">Uncharacterized protein</fullName>
    </submittedName>
</protein>
<evidence type="ECO:0000313" key="1">
    <source>
        <dbReference type="EMBL" id="RCG22860.1"/>
    </source>
</evidence>
<name>A0A367F084_9ACTN</name>
<reference evidence="1 2" key="1">
    <citation type="submission" date="2018-06" db="EMBL/GenBank/DDBJ databases">
        <title>Streptomyces reniochalinae sp. nov. and Streptomyces diacarnus sp. nov. from marine sponges.</title>
        <authorList>
            <person name="Li L."/>
        </authorList>
    </citation>
    <scope>NUCLEOTIDE SEQUENCE [LARGE SCALE GENOMIC DNA]</scope>
    <source>
        <strain evidence="1 2">LHW51701</strain>
    </source>
</reference>
<evidence type="ECO:0000313" key="2">
    <source>
        <dbReference type="Proteomes" id="UP000252914"/>
    </source>
</evidence>
<dbReference type="AlphaFoldDB" id="A0A367F084"/>
<dbReference type="RefSeq" id="WP_114022273.1">
    <property type="nucleotide sequence ID" value="NZ_JBEYTF010000043.1"/>
</dbReference>
<comment type="caution">
    <text evidence="1">The sequence shown here is derived from an EMBL/GenBank/DDBJ whole genome shotgun (WGS) entry which is preliminary data.</text>
</comment>
<organism evidence="1 2">
    <name type="scientific">Streptomyces diacarni</name>
    <dbReference type="NCBI Taxonomy" id="2800381"/>
    <lineage>
        <taxon>Bacteria</taxon>
        <taxon>Bacillati</taxon>
        <taxon>Actinomycetota</taxon>
        <taxon>Actinomycetes</taxon>
        <taxon>Kitasatosporales</taxon>
        <taxon>Streptomycetaceae</taxon>
        <taxon>Streptomyces</taxon>
    </lineage>
</organism>
<gene>
    <name evidence="1" type="ORF">DTL70_14110</name>
</gene>
<proteinExistence type="predicted"/>
<dbReference type="EMBL" id="QOIN01000043">
    <property type="protein sequence ID" value="RCG22860.1"/>
    <property type="molecule type" value="Genomic_DNA"/>
</dbReference>
<accession>A0A367F084</accession>
<keyword evidence="2" id="KW-1185">Reference proteome</keyword>
<sequence>MIHLHTRDAVEEYLRVRADLFWAMCTDHHNGVAAQEIARTAAGAYSPPVIVEYLSCVALRDDARAALRRAGLDRCVGVRSTGAGGGPRAVLLAATRDPAELEAEERRTLPERVTTALGNAGIHLEIRDHTALTAVLHGGEEVRLRRARHRAA</sequence>